<reference evidence="2" key="1">
    <citation type="submission" date="2018-02" db="EMBL/GenBank/DDBJ databases">
        <authorList>
            <person name="Cohen D.B."/>
            <person name="Kent A.D."/>
        </authorList>
    </citation>
    <scope>NUCLEOTIDE SEQUENCE</scope>
</reference>
<sequence length="452" mass="50958">MTTELNDVDDAKLWPPNVEKLFIQLMVEEMVKGEHARRLGWDAETNTVSGSDEVWMNAMPKAKEFRRKGCENYIQLGTLFNKTTATGVMTFASTQDPTNTDEERELDERFITTGVHVNVDVDVDVESKKSARKRERVSEMTEAINNFAYITEKRNEQREARHAAKYVARAANTTTISAHPLMKTTPPVDEHSLQKVVELLDTLIVEDEGDVSLEESVAMFLYIVGHNTRQRVVGDRFQHSLETIHRRFRIVLRSIHALGAILIKPDENYNSLLAELHTNNKYFPWFERCIGAIDGTHVSASVLAVKKTSCRGRKHVITQNVMCAVNFDMRFTFVYSGWEGSANDSRVFENAILSDDMVFPWPVEVGVAPVEWGLRSRYSLSCVVGLLPPLSVSAKGVKREREGLGLTELHRWPPASSKIYVGQRGEEGEGGFVFVSEEGEAEQLLCVISFSV</sequence>
<dbReference type="InterPro" id="IPR058353">
    <property type="entry name" value="DUF8040"/>
</dbReference>
<gene>
    <name evidence="2" type="ORF">FSB_LOCUS33397</name>
</gene>
<dbReference type="InterPro" id="IPR045249">
    <property type="entry name" value="HARBI1-like"/>
</dbReference>
<dbReference type="EMBL" id="OIVN01002668">
    <property type="protein sequence ID" value="SPD05515.1"/>
    <property type="molecule type" value="Genomic_DNA"/>
</dbReference>
<dbReference type="PANTHER" id="PTHR22930">
    <property type="match status" value="1"/>
</dbReference>
<dbReference type="Pfam" id="PF26138">
    <property type="entry name" value="DUF8040"/>
    <property type="match status" value="1"/>
</dbReference>
<name>A0A2N9H0W8_FAGSY</name>
<feature type="domain" description="DUF8040" evidence="1">
    <location>
        <begin position="191"/>
        <end position="255"/>
    </location>
</feature>
<evidence type="ECO:0000259" key="1">
    <source>
        <dbReference type="Pfam" id="PF26138"/>
    </source>
</evidence>
<evidence type="ECO:0000313" key="2">
    <source>
        <dbReference type="EMBL" id="SPD05515.1"/>
    </source>
</evidence>
<accession>A0A2N9H0W8</accession>
<dbReference type="PANTHER" id="PTHR22930:SF259">
    <property type="entry name" value="OS08G0106900 PROTEIN"/>
    <property type="match status" value="1"/>
</dbReference>
<proteinExistence type="predicted"/>
<protein>
    <recommendedName>
        <fullName evidence="1">DUF8040 domain-containing protein</fullName>
    </recommendedName>
</protein>
<dbReference type="AlphaFoldDB" id="A0A2N9H0W8"/>
<organism evidence="2">
    <name type="scientific">Fagus sylvatica</name>
    <name type="common">Beechnut</name>
    <dbReference type="NCBI Taxonomy" id="28930"/>
    <lineage>
        <taxon>Eukaryota</taxon>
        <taxon>Viridiplantae</taxon>
        <taxon>Streptophyta</taxon>
        <taxon>Embryophyta</taxon>
        <taxon>Tracheophyta</taxon>
        <taxon>Spermatophyta</taxon>
        <taxon>Magnoliopsida</taxon>
        <taxon>eudicotyledons</taxon>
        <taxon>Gunneridae</taxon>
        <taxon>Pentapetalae</taxon>
        <taxon>rosids</taxon>
        <taxon>fabids</taxon>
        <taxon>Fagales</taxon>
        <taxon>Fagaceae</taxon>
        <taxon>Fagus</taxon>
    </lineage>
</organism>